<evidence type="ECO:0000313" key="6">
    <source>
        <dbReference type="EMBL" id="KOR82110.1"/>
    </source>
</evidence>
<dbReference type="SMART" id="SM00382">
    <property type="entry name" value="AAA"/>
    <property type="match status" value="1"/>
</dbReference>
<evidence type="ECO:0000256" key="2">
    <source>
        <dbReference type="ARBA" id="ARBA00022448"/>
    </source>
</evidence>
<dbReference type="GO" id="GO:0016887">
    <property type="term" value="F:ATP hydrolysis activity"/>
    <property type="evidence" value="ECO:0007669"/>
    <property type="project" value="InterPro"/>
</dbReference>
<dbReference type="Pfam" id="PF13732">
    <property type="entry name" value="DrrA1-3_C"/>
    <property type="match status" value="1"/>
</dbReference>
<keyword evidence="2" id="KW-0813">Transport</keyword>
<evidence type="ECO:0000256" key="3">
    <source>
        <dbReference type="ARBA" id="ARBA00022741"/>
    </source>
</evidence>
<dbReference type="Proteomes" id="UP000036932">
    <property type="component" value="Unassembled WGS sequence"/>
</dbReference>
<dbReference type="OrthoDB" id="9804819at2"/>
<reference evidence="7" key="1">
    <citation type="submission" date="2015-08" db="EMBL/GenBank/DDBJ databases">
        <title>Genome sequencing project for genomic taxonomy and phylogenomics of Bacillus-like bacteria.</title>
        <authorList>
            <person name="Liu B."/>
            <person name="Wang J."/>
            <person name="Zhu Y."/>
            <person name="Liu G."/>
            <person name="Chen Q."/>
            <person name="Chen Z."/>
            <person name="Lan J."/>
            <person name="Che J."/>
            <person name="Ge C."/>
            <person name="Shi H."/>
            <person name="Pan Z."/>
            <person name="Liu X."/>
        </authorList>
    </citation>
    <scope>NUCLEOTIDE SEQUENCE [LARGE SCALE GENOMIC DNA]</scope>
    <source>
        <strain evidence="7">FJAT-22460</strain>
    </source>
</reference>
<keyword evidence="3" id="KW-0547">Nucleotide-binding</keyword>
<dbReference type="PROSITE" id="PS50893">
    <property type="entry name" value="ABC_TRANSPORTER_2"/>
    <property type="match status" value="1"/>
</dbReference>
<dbReference type="RefSeq" id="WP_054404418.1">
    <property type="nucleotide sequence ID" value="NZ_LIUT01000005.1"/>
</dbReference>
<evidence type="ECO:0000256" key="1">
    <source>
        <dbReference type="ARBA" id="ARBA00005417"/>
    </source>
</evidence>
<dbReference type="EMBL" id="LIUT01000005">
    <property type="protein sequence ID" value="KOR82110.1"/>
    <property type="molecule type" value="Genomic_DNA"/>
</dbReference>
<proteinExistence type="inferred from homology"/>
<sequence>MTNKLLSIHELTKNIGSITPVKGISFELQRGSCTALLGPNGAGKTTTLRMLAGLIPQTRGEIRYGSGNAHTKDWRNRIGYLPQYPKFYSWMSGMEYLSFSAKLSGLSGREAVKRSRDVIEMVGLEQAAKRRISGYSGGMKQRLGIAQALVHEPELIMLDEPVSALDPIGRREVMDLLYRLRGEVTVLFSTHVLHDAEEICDDMVLMVDGEIAEKGSLSELRTKYRQPVLTIEVEPGEREIAWLDSLASRPYVHEIELGKRGAKLMVTDMAAARTALIKELADSGIELLRFEAGTSSLEDMFMKVVSS</sequence>
<keyword evidence="7" id="KW-1185">Reference proteome</keyword>
<dbReference type="GO" id="GO:0005524">
    <property type="term" value="F:ATP binding"/>
    <property type="evidence" value="ECO:0007669"/>
    <property type="project" value="UniProtKB-KW"/>
</dbReference>
<organism evidence="6 7">
    <name type="scientific">Paenibacillus solani</name>
    <dbReference type="NCBI Taxonomy" id="1705565"/>
    <lineage>
        <taxon>Bacteria</taxon>
        <taxon>Bacillati</taxon>
        <taxon>Bacillota</taxon>
        <taxon>Bacilli</taxon>
        <taxon>Bacillales</taxon>
        <taxon>Paenibacillaceae</taxon>
        <taxon>Paenibacillus</taxon>
    </lineage>
</organism>
<dbReference type="InterPro" id="IPR017871">
    <property type="entry name" value="ABC_transporter-like_CS"/>
</dbReference>
<dbReference type="InterPro" id="IPR027417">
    <property type="entry name" value="P-loop_NTPase"/>
</dbReference>
<keyword evidence="4 6" id="KW-0067">ATP-binding</keyword>
<dbReference type="InterPro" id="IPR003439">
    <property type="entry name" value="ABC_transporter-like_ATP-bd"/>
</dbReference>
<name>A0A0M1NJ92_9BACL</name>
<comment type="similarity">
    <text evidence="1">Belongs to the ABC transporter superfamily.</text>
</comment>
<dbReference type="CDD" id="cd03230">
    <property type="entry name" value="ABC_DR_subfamily_A"/>
    <property type="match status" value="1"/>
</dbReference>
<dbReference type="InterPro" id="IPR025302">
    <property type="entry name" value="DrrA1/2-like_C"/>
</dbReference>
<dbReference type="Gene3D" id="3.40.50.300">
    <property type="entry name" value="P-loop containing nucleotide triphosphate hydrolases"/>
    <property type="match status" value="1"/>
</dbReference>
<evidence type="ECO:0000313" key="7">
    <source>
        <dbReference type="Proteomes" id="UP000036932"/>
    </source>
</evidence>
<dbReference type="PROSITE" id="PS00211">
    <property type="entry name" value="ABC_TRANSPORTER_1"/>
    <property type="match status" value="1"/>
</dbReference>
<evidence type="ECO:0000256" key="4">
    <source>
        <dbReference type="ARBA" id="ARBA00022840"/>
    </source>
</evidence>
<protein>
    <submittedName>
        <fullName evidence="6">ABC transporter ATP-binding protein</fullName>
    </submittedName>
</protein>
<gene>
    <name evidence="6" type="ORF">AM231_21350</name>
</gene>
<dbReference type="PANTHER" id="PTHR43335:SF11">
    <property type="entry name" value="ABC TRANSPORTER RELATED"/>
    <property type="match status" value="1"/>
</dbReference>
<evidence type="ECO:0000259" key="5">
    <source>
        <dbReference type="PROSITE" id="PS50893"/>
    </source>
</evidence>
<feature type="domain" description="ABC transporter" evidence="5">
    <location>
        <begin position="6"/>
        <end position="233"/>
    </location>
</feature>
<dbReference type="SUPFAM" id="SSF52540">
    <property type="entry name" value="P-loop containing nucleoside triphosphate hydrolases"/>
    <property type="match status" value="1"/>
</dbReference>
<comment type="caution">
    <text evidence="6">The sequence shown here is derived from an EMBL/GenBank/DDBJ whole genome shotgun (WGS) entry which is preliminary data.</text>
</comment>
<dbReference type="InterPro" id="IPR003593">
    <property type="entry name" value="AAA+_ATPase"/>
</dbReference>
<dbReference type="AlphaFoldDB" id="A0A0M1NJ92"/>
<dbReference type="PANTHER" id="PTHR43335">
    <property type="entry name" value="ABC TRANSPORTER, ATP-BINDING PROTEIN"/>
    <property type="match status" value="1"/>
</dbReference>
<accession>A0A0M1NJ92</accession>
<dbReference type="Pfam" id="PF00005">
    <property type="entry name" value="ABC_tran"/>
    <property type="match status" value="1"/>
</dbReference>
<dbReference type="PATRIC" id="fig|1705565.3.peg.194"/>